<feature type="region of interest" description="Disordered" evidence="1">
    <location>
        <begin position="1"/>
        <end position="29"/>
    </location>
</feature>
<dbReference type="Gramene" id="CDY25592">
    <property type="protein sequence ID" value="CDY25592"/>
    <property type="gene ID" value="GSBRNA2T00032857001"/>
</dbReference>
<sequence>MCDDGTSLLQGRTAEPVRRQTQRRAGIGEVHGADDVDGFDLLLVGELGHAREQERQ</sequence>
<evidence type="ECO:0000313" key="4">
    <source>
        <dbReference type="Proteomes" id="UP000028999"/>
    </source>
</evidence>
<evidence type="ECO:0000313" key="2">
    <source>
        <dbReference type="EMBL" id="CDY08257.1"/>
    </source>
</evidence>
<evidence type="ECO:0000256" key="1">
    <source>
        <dbReference type="SAM" id="MobiDB-lite"/>
    </source>
</evidence>
<dbReference type="Proteomes" id="UP000028999">
    <property type="component" value="Unassembled WGS sequence"/>
</dbReference>
<dbReference type="EMBL" id="LK032177">
    <property type="protein sequence ID" value="CDY25592.1"/>
    <property type="molecule type" value="Genomic_DNA"/>
</dbReference>
<dbReference type="PaxDb" id="3708-A0A078GKD3"/>
<accession>A0A078GKD3</accession>
<dbReference type="AlphaFoldDB" id="A0A078GKD3"/>
<keyword evidence="4" id="KW-1185">Reference proteome</keyword>
<proteinExistence type="predicted"/>
<evidence type="ECO:0000313" key="3">
    <source>
        <dbReference type="EMBL" id="CDY25592.1"/>
    </source>
</evidence>
<reference evidence="3 4" key="1">
    <citation type="journal article" date="2014" name="Science">
        <title>Plant genetics. Early allopolyploid evolution in the post-Neolithic Brassica napus oilseed genome.</title>
        <authorList>
            <person name="Chalhoub B."/>
            <person name="Denoeud F."/>
            <person name="Liu S."/>
            <person name="Parkin I.A."/>
            <person name="Tang H."/>
            <person name="Wang X."/>
            <person name="Chiquet J."/>
            <person name="Belcram H."/>
            <person name="Tong C."/>
            <person name="Samans B."/>
            <person name="Correa M."/>
            <person name="Da Silva C."/>
            <person name="Just J."/>
            <person name="Falentin C."/>
            <person name="Koh C.S."/>
            <person name="Le Clainche I."/>
            <person name="Bernard M."/>
            <person name="Bento P."/>
            <person name="Noel B."/>
            <person name="Labadie K."/>
            <person name="Alberti A."/>
            <person name="Charles M."/>
            <person name="Arnaud D."/>
            <person name="Guo H."/>
            <person name="Daviaud C."/>
            <person name="Alamery S."/>
            <person name="Jabbari K."/>
            <person name="Zhao M."/>
            <person name="Edger P.P."/>
            <person name="Chelaifa H."/>
            <person name="Tack D."/>
            <person name="Lassalle G."/>
            <person name="Mestiri I."/>
            <person name="Schnel N."/>
            <person name="Le Paslier M.C."/>
            <person name="Fan G."/>
            <person name="Renault V."/>
            <person name="Bayer P.E."/>
            <person name="Golicz A.A."/>
            <person name="Manoli S."/>
            <person name="Lee T.H."/>
            <person name="Thi V.H."/>
            <person name="Chalabi S."/>
            <person name="Hu Q."/>
            <person name="Fan C."/>
            <person name="Tollenaere R."/>
            <person name="Lu Y."/>
            <person name="Battail C."/>
            <person name="Shen J."/>
            <person name="Sidebottom C.H."/>
            <person name="Wang X."/>
            <person name="Canaguier A."/>
            <person name="Chauveau A."/>
            <person name="Berard A."/>
            <person name="Deniot G."/>
            <person name="Guan M."/>
            <person name="Liu Z."/>
            <person name="Sun F."/>
            <person name="Lim Y.P."/>
            <person name="Lyons E."/>
            <person name="Town C.D."/>
            <person name="Bancroft I."/>
            <person name="Wang X."/>
            <person name="Meng J."/>
            <person name="Ma J."/>
            <person name="Pires J.C."/>
            <person name="King G.J."/>
            <person name="Brunel D."/>
            <person name="Delourme R."/>
            <person name="Renard M."/>
            <person name="Aury J.M."/>
            <person name="Adams K.L."/>
            <person name="Batley J."/>
            <person name="Snowdon R.J."/>
            <person name="Tost J."/>
            <person name="Edwards D."/>
            <person name="Zhou Y."/>
            <person name="Hua W."/>
            <person name="Sharpe A.G."/>
            <person name="Paterson A.H."/>
            <person name="Guan C."/>
            <person name="Wincker P."/>
        </authorList>
    </citation>
    <scope>NUCLEOTIDE SEQUENCE [LARGE SCALE GENOMIC DNA]</scope>
    <source>
        <strain evidence="4">cv. Darmor-bzh</strain>
    </source>
</reference>
<organism evidence="3 4">
    <name type="scientific">Brassica napus</name>
    <name type="common">Rape</name>
    <dbReference type="NCBI Taxonomy" id="3708"/>
    <lineage>
        <taxon>Eukaryota</taxon>
        <taxon>Viridiplantae</taxon>
        <taxon>Streptophyta</taxon>
        <taxon>Embryophyta</taxon>
        <taxon>Tracheophyta</taxon>
        <taxon>Spermatophyta</taxon>
        <taxon>Magnoliopsida</taxon>
        <taxon>eudicotyledons</taxon>
        <taxon>Gunneridae</taxon>
        <taxon>Pentapetalae</taxon>
        <taxon>rosids</taxon>
        <taxon>malvids</taxon>
        <taxon>Brassicales</taxon>
        <taxon>Brassicaceae</taxon>
        <taxon>Brassiceae</taxon>
        <taxon>Brassica</taxon>
    </lineage>
</organism>
<name>A0A078GKD3_BRANA</name>
<reference evidence="3" key="2">
    <citation type="submission" date="2014-06" db="EMBL/GenBank/DDBJ databases">
        <authorList>
            <person name="Genoscope - CEA"/>
        </authorList>
    </citation>
    <scope>NUCLEOTIDE SEQUENCE</scope>
</reference>
<dbReference type="EMBL" id="LK031984">
    <property type="protein sequence ID" value="CDY08257.1"/>
    <property type="molecule type" value="Genomic_DNA"/>
</dbReference>
<gene>
    <name evidence="3" type="primary">BnaA04g12840D</name>
    <name evidence="2" type="synonym">BnaA05g13620D</name>
    <name evidence="3" type="ORF">GSBRNA2T00032857001</name>
    <name evidence="2" type="ORF">GSBRNA2T00125585001</name>
</gene>
<dbReference type="Gramene" id="CDY08257">
    <property type="protein sequence ID" value="CDY08257"/>
    <property type="gene ID" value="GSBRNA2T00125585001"/>
</dbReference>
<protein>
    <submittedName>
        <fullName evidence="3">BnaA04g12840D protein</fullName>
    </submittedName>
    <submittedName>
        <fullName evidence="2">BnaA05g13620D protein</fullName>
    </submittedName>
</protein>